<dbReference type="Proteomes" id="UP001291653">
    <property type="component" value="Unassembled WGS sequence"/>
</dbReference>
<evidence type="ECO:0000313" key="2">
    <source>
        <dbReference type="EMBL" id="GLF94981.1"/>
    </source>
</evidence>
<gene>
    <name evidence="2" type="ORF">SYYSPA8_11810</name>
</gene>
<name>A0ABQ5NX99_9ACTN</name>
<comment type="caution">
    <text evidence="2">The sequence shown here is derived from an EMBL/GenBank/DDBJ whole genome shotgun (WGS) entry which is preliminary data.</text>
</comment>
<protein>
    <submittedName>
        <fullName evidence="2">DUF3592 domain-containing protein</fullName>
    </submittedName>
</protein>
<proteinExistence type="predicted"/>
<keyword evidence="1" id="KW-0472">Membrane</keyword>
<dbReference type="RefSeq" id="WP_323447064.1">
    <property type="nucleotide sequence ID" value="NZ_BSBI01000004.1"/>
</dbReference>
<organism evidence="2 3">
    <name type="scientific">Streptomyces yaizuensis</name>
    <dbReference type="NCBI Taxonomy" id="2989713"/>
    <lineage>
        <taxon>Bacteria</taxon>
        <taxon>Bacillati</taxon>
        <taxon>Actinomycetota</taxon>
        <taxon>Actinomycetes</taxon>
        <taxon>Kitasatosporales</taxon>
        <taxon>Streptomycetaceae</taxon>
        <taxon>Streptomyces</taxon>
    </lineage>
</organism>
<keyword evidence="1" id="KW-1133">Transmembrane helix</keyword>
<feature type="transmembrane region" description="Helical" evidence="1">
    <location>
        <begin position="257"/>
        <end position="278"/>
    </location>
</feature>
<feature type="transmembrane region" description="Helical" evidence="1">
    <location>
        <begin position="126"/>
        <end position="148"/>
    </location>
</feature>
<keyword evidence="3" id="KW-1185">Reference proteome</keyword>
<sequence length="287" mass="30436">MARTSLPSVSLRSRKGSVRLESTGLLLELDGVRRRIPLRAVATVRAAASGRSAVTVVLTAPHGADPVTYRVGAPNDASATAFADAVNTRLPARTADEPPVNGSDLVEILADAAPKRRGAWSRPSEWDLVIILLVGVLALPVLAYLAGLVHLIATGEWFRLLIYVLGVKPLLFGGFGLGAGLHALYLRALLRLRGVSVLAQPGKSSSGKLTCRFTDASGAARTVEVDDASLVVDGQVPVVYDPRNLSRAVGRYSLGSWVLRTLGVLLCVPLLGLGLMMVPYQVMRSFL</sequence>
<keyword evidence="1" id="KW-0812">Transmembrane</keyword>
<evidence type="ECO:0000256" key="1">
    <source>
        <dbReference type="SAM" id="Phobius"/>
    </source>
</evidence>
<accession>A0ABQ5NX99</accession>
<evidence type="ECO:0000313" key="3">
    <source>
        <dbReference type="Proteomes" id="UP001291653"/>
    </source>
</evidence>
<feature type="transmembrane region" description="Helical" evidence="1">
    <location>
        <begin position="160"/>
        <end position="186"/>
    </location>
</feature>
<reference evidence="2 3" key="1">
    <citation type="submission" date="2022-10" db="EMBL/GenBank/DDBJ databases">
        <title>Draft genome sequence of Streptomyces sp. YSPA8.</title>
        <authorList>
            <person name="Moriuchi R."/>
            <person name="Dohra H."/>
            <person name="Yamamura H."/>
            <person name="Kodani S."/>
        </authorList>
    </citation>
    <scope>NUCLEOTIDE SEQUENCE [LARGE SCALE GENOMIC DNA]</scope>
    <source>
        <strain evidence="2 3">YSPA8</strain>
    </source>
</reference>
<dbReference type="EMBL" id="BSBI01000004">
    <property type="protein sequence ID" value="GLF94981.1"/>
    <property type="molecule type" value="Genomic_DNA"/>
</dbReference>